<dbReference type="Proteomes" id="UP001153069">
    <property type="component" value="Unassembled WGS sequence"/>
</dbReference>
<dbReference type="PROSITE" id="PS50259">
    <property type="entry name" value="G_PROTEIN_RECEP_F3_4"/>
    <property type="match status" value="1"/>
</dbReference>
<feature type="transmembrane region" description="Helical" evidence="10">
    <location>
        <begin position="222"/>
        <end position="244"/>
    </location>
</feature>
<evidence type="ECO:0000256" key="5">
    <source>
        <dbReference type="ARBA" id="ARBA00023136"/>
    </source>
</evidence>
<sequence length="337" mass="37843">MSLGCILWTYLNQKKFVVSAAQPIFLYQLCMGCIVMATAIFPLSMQGKESTPQLDKACMSIPWLLFLGFVISVSAILAKTWRLEKLVGSAHGMRRVKVKARDVMKPFIALMVWNVAMLIGWTIVSPLKYVRTPTNNFDIFGRSLESYGRCESSDSWVYLFAGLACAANTCGVLFAAYKCYEVRNVTVYFSETTYLTWSMASLTETLLLGAPILVVVKDDPSAFFLVAASLICVCCWAFLLPMFVSKLFHKNSNYKDAKIDGQRRQEERLYSVAVGADSQFEDEYDGSGRINIRRFDSTVSSQYKSSNCNNWGGSSHHSARNCPRTEMSLTSHEGFQR</sequence>
<comment type="caution">
    <text evidence="12">The sequence shown here is derived from an EMBL/GenBank/DDBJ whole genome shotgun (WGS) entry which is preliminary data.</text>
</comment>
<name>A0A9N8F4A2_9STRA</name>
<dbReference type="InterPro" id="IPR002455">
    <property type="entry name" value="GPCR3_GABA-B"/>
</dbReference>
<feature type="compositionally biased region" description="Polar residues" evidence="9">
    <location>
        <begin position="327"/>
        <end position="337"/>
    </location>
</feature>
<accession>A0A9N8F4A2</accession>
<feature type="transmembrane region" description="Helical" evidence="10">
    <location>
        <begin position="192"/>
        <end position="216"/>
    </location>
</feature>
<keyword evidence="3 10" id="KW-1133">Transmembrane helix</keyword>
<feature type="transmembrane region" description="Helical" evidence="10">
    <location>
        <begin position="156"/>
        <end position="180"/>
    </location>
</feature>
<dbReference type="GO" id="GO:0038039">
    <property type="term" value="C:G protein-coupled receptor heterodimeric complex"/>
    <property type="evidence" value="ECO:0007669"/>
    <property type="project" value="TreeGrafter"/>
</dbReference>
<evidence type="ECO:0000259" key="11">
    <source>
        <dbReference type="PROSITE" id="PS50259"/>
    </source>
</evidence>
<evidence type="ECO:0000256" key="6">
    <source>
        <dbReference type="ARBA" id="ARBA00023170"/>
    </source>
</evidence>
<keyword evidence="6 12" id="KW-0675">Receptor</keyword>
<organism evidence="12 13">
    <name type="scientific">Seminavis robusta</name>
    <dbReference type="NCBI Taxonomy" id="568900"/>
    <lineage>
        <taxon>Eukaryota</taxon>
        <taxon>Sar</taxon>
        <taxon>Stramenopiles</taxon>
        <taxon>Ochrophyta</taxon>
        <taxon>Bacillariophyta</taxon>
        <taxon>Bacillariophyceae</taxon>
        <taxon>Bacillariophycidae</taxon>
        <taxon>Naviculales</taxon>
        <taxon>Naviculaceae</taxon>
        <taxon>Seminavis</taxon>
    </lineage>
</organism>
<evidence type="ECO:0000256" key="7">
    <source>
        <dbReference type="ARBA" id="ARBA00023180"/>
    </source>
</evidence>
<dbReference type="PANTHER" id="PTHR10519:SF20">
    <property type="entry name" value="G-PROTEIN COUPLED RECEPTOR 156-RELATED"/>
    <property type="match status" value="1"/>
</dbReference>
<keyword evidence="13" id="KW-1185">Reference proteome</keyword>
<evidence type="ECO:0000256" key="8">
    <source>
        <dbReference type="ARBA" id="ARBA00023224"/>
    </source>
</evidence>
<comment type="subcellular location">
    <subcellularLocation>
        <location evidence="1">Membrane</location>
        <topology evidence="1">Multi-pass membrane protein</topology>
    </subcellularLocation>
</comment>
<dbReference type="InterPro" id="IPR017978">
    <property type="entry name" value="GPCR_3_C"/>
</dbReference>
<evidence type="ECO:0000256" key="9">
    <source>
        <dbReference type="SAM" id="MobiDB-lite"/>
    </source>
</evidence>
<keyword evidence="4" id="KW-0297">G-protein coupled receptor</keyword>
<dbReference type="AlphaFoldDB" id="A0A9N8F4A2"/>
<reference evidence="12" key="1">
    <citation type="submission" date="2020-06" db="EMBL/GenBank/DDBJ databases">
        <authorList>
            <consortium name="Plant Systems Biology data submission"/>
        </authorList>
    </citation>
    <scope>NUCLEOTIDE SEQUENCE</scope>
    <source>
        <strain evidence="12">D6</strain>
    </source>
</reference>
<dbReference type="CDD" id="cd15047">
    <property type="entry name" value="7tmC_GABA-B-like"/>
    <property type="match status" value="1"/>
</dbReference>
<evidence type="ECO:0000256" key="10">
    <source>
        <dbReference type="SAM" id="Phobius"/>
    </source>
</evidence>
<keyword evidence="5 10" id="KW-0472">Membrane</keyword>
<keyword evidence="7" id="KW-0325">Glycoprotein</keyword>
<protein>
    <submittedName>
        <fullName evidence="12">Acid type B receptor subunit 2</fullName>
    </submittedName>
</protein>
<dbReference type="EMBL" id="CAICTM010003638">
    <property type="protein sequence ID" value="CAB9531529.1"/>
    <property type="molecule type" value="Genomic_DNA"/>
</dbReference>
<dbReference type="PRINTS" id="PR01176">
    <property type="entry name" value="GABABRECEPTR"/>
</dbReference>
<dbReference type="Pfam" id="PF00003">
    <property type="entry name" value="7tm_3"/>
    <property type="match status" value="1"/>
</dbReference>
<evidence type="ECO:0000256" key="4">
    <source>
        <dbReference type="ARBA" id="ARBA00023040"/>
    </source>
</evidence>
<evidence type="ECO:0000313" key="12">
    <source>
        <dbReference type="EMBL" id="CAB9531529.1"/>
    </source>
</evidence>
<evidence type="ECO:0000256" key="1">
    <source>
        <dbReference type="ARBA" id="ARBA00004141"/>
    </source>
</evidence>
<keyword evidence="2 10" id="KW-0812">Transmembrane</keyword>
<evidence type="ECO:0000313" key="13">
    <source>
        <dbReference type="Proteomes" id="UP001153069"/>
    </source>
</evidence>
<proteinExistence type="predicted"/>
<feature type="transmembrane region" description="Helical" evidence="10">
    <location>
        <begin position="24"/>
        <end position="43"/>
    </location>
</feature>
<keyword evidence="8" id="KW-0807">Transducer</keyword>
<feature type="domain" description="G-protein coupled receptors family 3 profile" evidence="11">
    <location>
        <begin position="57"/>
        <end position="245"/>
    </location>
</feature>
<gene>
    <name evidence="12" type="ORF">SEMRO_3640_G349900.1</name>
</gene>
<evidence type="ECO:0000256" key="3">
    <source>
        <dbReference type="ARBA" id="ARBA00022989"/>
    </source>
</evidence>
<feature type="region of interest" description="Disordered" evidence="9">
    <location>
        <begin position="310"/>
        <end position="337"/>
    </location>
</feature>
<dbReference type="PANTHER" id="PTHR10519">
    <property type="entry name" value="GABA-B RECEPTOR"/>
    <property type="match status" value="1"/>
</dbReference>
<evidence type="ECO:0000256" key="2">
    <source>
        <dbReference type="ARBA" id="ARBA00022692"/>
    </source>
</evidence>
<feature type="transmembrane region" description="Helical" evidence="10">
    <location>
        <begin position="63"/>
        <end position="82"/>
    </location>
</feature>
<dbReference type="GO" id="GO:0004965">
    <property type="term" value="F:G protein-coupled GABA receptor activity"/>
    <property type="evidence" value="ECO:0007669"/>
    <property type="project" value="InterPro"/>
</dbReference>
<feature type="transmembrane region" description="Helical" evidence="10">
    <location>
        <begin position="103"/>
        <end position="124"/>
    </location>
</feature>
<dbReference type="OrthoDB" id="43432at2759"/>